<gene>
    <name evidence="2" type="ORF">Ami103574_13790</name>
</gene>
<dbReference type="RefSeq" id="WP_163067534.1">
    <property type="nucleotide sequence ID" value="NZ_CP048649.1"/>
</dbReference>
<dbReference type="KEGG" id="abut:Ami103574_13790"/>
<name>A0A858C1C1_9FIRM</name>
<reference evidence="2 3" key="1">
    <citation type="submission" date="2020-02" db="EMBL/GenBank/DDBJ databases">
        <authorList>
            <person name="Kim Y.B."/>
            <person name="Roh S.W."/>
        </authorList>
    </citation>
    <scope>NUCLEOTIDE SEQUENCE [LARGE SCALE GENOMIC DNA]</scope>
    <source>
        <strain evidence="2 3">DSM 103574</strain>
    </source>
</reference>
<protein>
    <submittedName>
        <fullName evidence="2">Uncharacterized protein</fullName>
    </submittedName>
</protein>
<dbReference type="EMBL" id="CP048649">
    <property type="protein sequence ID" value="QIB70296.1"/>
    <property type="molecule type" value="Genomic_DNA"/>
</dbReference>
<sequence length="132" mass="14650">MKNFLVFTTIIIVVFIGAIISILVQTSPASLDEVSIKKVLVKDESVTISGEFISSSSVYRGHTFKTDGDSLYVEIKKSLPNLLHKNGGFSLVVSLDTSPINKVYLMNGDDKLLIWNKSLVDLSQNEYTHNKK</sequence>
<keyword evidence="1" id="KW-1133">Transmembrane helix</keyword>
<keyword evidence="1" id="KW-0812">Transmembrane</keyword>
<dbReference type="Proteomes" id="UP000466848">
    <property type="component" value="Chromosome"/>
</dbReference>
<evidence type="ECO:0000313" key="2">
    <source>
        <dbReference type="EMBL" id="QIB70296.1"/>
    </source>
</evidence>
<accession>A0A858C1C1</accession>
<feature type="transmembrane region" description="Helical" evidence="1">
    <location>
        <begin position="6"/>
        <end position="24"/>
    </location>
</feature>
<evidence type="ECO:0000313" key="3">
    <source>
        <dbReference type="Proteomes" id="UP000466848"/>
    </source>
</evidence>
<keyword evidence="1" id="KW-0472">Membrane</keyword>
<proteinExistence type="predicted"/>
<keyword evidence="3" id="KW-1185">Reference proteome</keyword>
<dbReference type="AlphaFoldDB" id="A0A858C1C1"/>
<evidence type="ECO:0000256" key="1">
    <source>
        <dbReference type="SAM" id="Phobius"/>
    </source>
</evidence>
<organism evidence="2 3">
    <name type="scientific">Aminipila butyrica</name>
    <dbReference type="NCBI Taxonomy" id="433296"/>
    <lineage>
        <taxon>Bacteria</taxon>
        <taxon>Bacillati</taxon>
        <taxon>Bacillota</taxon>
        <taxon>Clostridia</taxon>
        <taxon>Peptostreptococcales</taxon>
        <taxon>Anaerovoracaceae</taxon>
        <taxon>Aminipila</taxon>
    </lineage>
</organism>